<dbReference type="HOGENOM" id="CLU_1289265_0_0_1"/>
<dbReference type="OrthoDB" id="10477624at2759"/>
<dbReference type="RefSeq" id="XP_009849765.1">
    <property type="nucleotide sequence ID" value="XM_009851463.1"/>
</dbReference>
<evidence type="ECO:0000313" key="2">
    <source>
        <dbReference type="EMBL" id="EGO59543.1"/>
    </source>
</evidence>
<proteinExistence type="predicted"/>
<evidence type="ECO:0000313" key="3">
    <source>
        <dbReference type="Proteomes" id="UP000008065"/>
    </source>
</evidence>
<dbReference type="VEuPathDB" id="FungiDB:NEUTE1DRAFT_109049"/>
<name>F8MH27_NEUT8</name>
<sequence length="214" mass="23668">MQLNDYLYHKPKDCLPFVARTMVSEKPSREQRKAGPRASMRIWLDGGSVGKSFRHEASKDGRLIWTPMVWPSSSTHPQIESLVISLVCKSRHSISHSTTSISPPGTHTQQLQGIQGIDQQTSHPIRPLVLVYPPALTLAWPSTAKRRDSKFFRIVMTIAGLSRPPTATTSGSTPSFKPSSPSLTLRRRGQSFHFSPAVAPPVDPFTAPLRRLGP</sequence>
<reference evidence="3" key="1">
    <citation type="journal article" date="2011" name="Genetics">
        <title>Massive changes in genome architecture accompany the transition to self-fertility in the filamentous fungus Neurospora tetrasperma.</title>
        <authorList>
            <person name="Ellison C.E."/>
            <person name="Stajich J.E."/>
            <person name="Jacobson D.J."/>
            <person name="Natvig D.O."/>
            <person name="Lapidus A."/>
            <person name="Foster B."/>
            <person name="Aerts A."/>
            <person name="Riley R."/>
            <person name="Lindquist E.A."/>
            <person name="Grigoriev I.V."/>
            <person name="Taylor J.W."/>
        </authorList>
    </citation>
    <scope>NUCLEOTIDE SEQUENCE [LARGE SCALE GENOMIC DNA]</scope>
    <source>
        <strain evidence="3">FGSC 2508 / P0657</strain>
    </source>
</reference>
<dbReference type="Proteomes" id="UP000008065">
    <property type="component" value="Unassembled WGS sequence"/>
</dbReference>
<keyword evidence="3" id="KW-1185">Reference proteome</keyword>
<protein>
    <submittedName>
        <fullName evidence="2">Uncharacterized protein</fullName>
    </submittedName>
</protein>
<evidence type="ECO:0000256" key="1">
    <source>
        <dbReference type="SAM" id="MobiDB-lite"/>
    </source>
</evidence>
<dbReference type="AlphaFoldDB" id="F8MH27"/>
<organism evidence="2 3">
    <name type="scientific">Neurospora tetrasperma (strain FGSC 2508 / ATCC MYA-4615 / P0657)</name>
    <dbReference type="NCBI Taxonomy" id="510951"/>
    <lineage>
        <taxon>Eukaryota</taxon>
        <taxon>Fungi</taxon>
        <taxon>Dikarya</taxon>
        <taxon>Ascomycota</taxon>
        <taxon>Pezizomycotina</taxon>
        <taxon>Sordariomycetes</taxon>
        <taxon>Sordariomycetidae</taxon>
        <taxon>Sordariales</taxon>
        <taxon>Sordariaceae</taxon>
        <taxon>Neurospora</taxon>
    </lineage>
</organism>
<dbReference type="GeneID" id="20822427"/>
<dbReference type="KEGG" id="nte:NEUTE1DRAFT109049"/>
<gene>
    <name evidence="2" type="ORF">NEUTE1DRAFT_109049</name>
</gene>
<dbReference type="EMBL" id="GL891303">
    <property type="protein sequence ID" value="EGO59543.1"/>
    <property type="molecule type" value="Genomic_DNA"/>
</dbReference>
<feature type="compositionally biased region" description="Low complexity" evidence="1">
    <location>
        <begin position="163"/>
        <end position="175"/>
    </location>
</feature>
<accession>F8MH27</accession>
<feature type="region of interest" description="Disordered" evidence="1">
    <location>
        <begin position="163"/>
        <end position="214"/>
    </location>
</feature>